<dbReference type="EMBL" id="CP067140">
    <property type="protein sequence ID" value="WCR04280.1"/>
    <property type="molecule type" value="Genomic_DNA"/>
</dbReference>
<gene>
    <name evidence="2" type="ORF">JHX88_05980</name>
    <name evidence="1" type="ORF">SAMN05421772_10591</name>
</gene>
<dbReference type="AlphaFoldDB" id="A0AA46A5E6"/>
<protein>
    <submittedName>
        <fullName evidence="2">DUF1795 domain-containing protein</fullName>
    </submittedName>
</protein>
<evidence type="ECO:0000313" key="1">
    <source>
        <dbReference type="EMBL" id="SIS80089.1"/>
    </source>
</evidence>
<dbReference type="Pfam" id="PF08786">
    <property type="entry name" value="DcrB"/>
    <property type="match status" value="1"/>
</dbReference>
<dbReference type="EMBL" id="FTOU01000005">
    <property type="protein sequence ID" value="SIS80089.1"/>
    <property type="molecule type" value="Genomic_DNA"/>
</dbReference>
<evidence type="ECO:0000313" key="4">
    <source>
        <dbReference type="Proteomes" id="UP001215549"/>
    </source>
</evidence>
<evidence type="ECO:0000313" key="3">
    <source>
        <dbReference type="Proteomes" id="UP000186216"/>
    </source>
</evidence>
<reference evidence="2 4" key="2">
    <citation type="submission" date="2021-01" db="EMBL/GenBank/DDBJ databases">
        <title>Biogeographic distribution of Paracoccus.</title>
        <authorList>
            <person name="Hollensteiner J."/>
            <person name="Leineberger J."/>
            <person name="Brinkhoff T."/>
            <person name="Daniel R."/>
        </authorList>
    </citation>
    <scope>NUCLEOTIDE SEQUENCE [LARGE SCALE GENOMIC DNA]</scope>
    <source>
        <strain evidence="2 4">DSM 18447</strain>
    </source>
</reference>
<dbReference type="Gene3D" id="3.40.1000.10">
    <property type="entry name" value="Mog1/PsbP, alpha/beta/alpha sandwich"/>
    <property type="match status" value="1"/>
</dbReference>
<keyword evidence="4" id="KW-1185">Reference proteome</keyword>
<dbReference type="InterPro" id="IPR016123">
    <property type="entry name" value="Mog1/PsbP_a/b/a-sand"/>
</dbReference>
<dbReference type="RefSeq" id="WP_076525185.1">
    <property type="nucleotide sequence ID" value="NZ_CP067140.1"/>
</dbReference>
<organism evidence="1 3">
    <name type="scientific">Paracoccus saliphilus</name>
    <dbReference type="NCBI Taxonomy" id="405559"/>
    <lineage>
        <taxon>Bacteria</taxon>
        <taxon>Pseudomonadati</taxon>
        <taxon>Pseudomonadota</taxon>
        <taxon>Alphaproteobacteria</taxon>
        <taxon>Rhodobacterales</taxon>
        <taxon>Paracoccaceae</taxon>
        <taxon>Paracoccus</taxon>
    </lineage>
</organism>
<dbReference type="SUPFAM" id="SSF55724">
    <property type="entry name" value="Mog1p/PsbP-like"/>
    <property type="match status" value="1"/>
</dbReference>
<reference evidence="1 3" key="1">
    <citation type="submission" date="2017-01" db="EMBL/GenBank/DDBJ databases">
        <authorList>
            <person name="Varghese N."/>
            <person name="Submissions S."/>
        </authorList>
    </citation>
    <scope>NUCLEOTIDE SEQUENCE [LARGE SCALE GENOMIC DNA]</scope>
    <source>
        <strain evidence="1 3">DSM 18447</strain>
    </source>
</reference>
<dbReference type="InterPro" id="IPR014894">
    <property type="entry name" value="DcrB/EagT6"/>
</dbReference>
<dbReference type="Proteomes" id="UP000186216">
    <property type="component" value="Unassembled WGS sequence"/>
</dbReference>
<dbReference type="Proteomes" id="UP001215549">
    <property type="component" value="Chromosome"/>
</dbReference>
<evidence type="ECO:0000313" key="2">
    <source>
        <dbReference type="EMBL" id="WCR04280.1"/>
    </source>
</evidence>
<accession>A0AA46A5E6</accession>
<proteinExistence type="predicted"/>
<sequence>MYRINEGVFDLPDGWRDRTVNVMASDNSPTQMALTITRDDRAWGVSFPEYLEDQMKRVEKALEGFELLGRREFHVSGLPAHEMEGRWMRNKTPVHMLSTIIDMGDRALIVTASTDGQMSPSQKAEMQRIVESFRAKEKTHCRAGIQDDVHMSRINS</sequence>
<name>A0AA46A5E6_9RHOB</name>